<dbReference type="InterPro" id="IPR011991">
    <property type="entry name" value="ArsR-like_HTH"/>
</dbReference>
<dbReference type="Pfam" id="PF13412">
    <property type="entry name" value="HTH_24"/>
    <property type="match status" value="1"/>
</dbReference>
<dbReference type="PANTHER" id="PTHR30154:SF34">
    <property type="entry name" value="TRANSCRIPTIONAL REGULATOR AZLB"/>
    <property type="match status" value="1"/>
</dbReference>
<comment type="caution">
    <text evidence="5">The sequence shown here is derived from an EMBL/GenBank/DDBJ whole genome shotgun (WGS) entry which is preliminary data.</text>
</comment>
<dbReference type="OrthoDB" id="34294at2"/>
<name>A0A3M8CGR2_9BACL</name>
<dbReference type="SMART" id="SM00344">
    <property type="entry name" value="HTH_ASNC"/>
    <property type="match status" value="1"/>
</dbReference>
<evidence type="ECO:0000256" key="3">
    <source>
        <dbReference type="ARBA" id="ARBA00023163"/>
    </source>
</evidence>
<dbReference type="Proteomes" id="UP000282028">
    <property type="component" value="Unassembled WGS sequence"/>
</dbReference>
<keyword evidence="2" id="KW-0238">DNA-binding</keyword>
<dbReference type="PRINTS" id="PR00033">
    <property type="entry name" value="HTHASNC"/>
</dbReference>
<dbReference type="InterPro" id="IPR036388">
    <property type="entry name" value="WH-like_DNA-bd_sf"/>
</dbReference>
<dbReference type="InterPro" id="IPR011008">
    <property type="entry name" value="Dimeric_a/b-barrel"/>
</dbReference>
<keyword evidence="6" id="KW-1185">Reference proteome</keyword>
<dbReference type="Gene3D" id="1.10.10.10">
    <property type="entry name" value="Winged helix-like DNA-binding domain superfamily/Winged helix DNA-binding domain"/>
    <property type="match status" value="1"/>
</dbReference>
<reference evidence="5 6" key="1">
    <citation type="submission" date="2018-10" db="EMBL/GenBank/DDBJ databases">
        <title>Phylogenomics of Brevibacillus.</title>
        <authorList>
            <person name="Dunlap C."/>
        </authorList>
    </citation>
    <scope>NUCLEOTIDE SEQUENCE [LARGE SCALE GENOMIC DNA]</scope>
    <source>
        <strain evidence="5 6">JCM 12215</strain>
    </source>
</reference>
<dbReference type="GO" id="GO:0005829">
    <property type="term" value="C:cytosol"/>
    <property type="evidence" value="ECO:0007669"/>
    <property type="project" value="TreeGrafter"/>
</dbReference>
<dbReference type="InterPro" id="IPR019888">
    <property type="entry name" value="Tscrpt_reg_AsnC-like"/>
</dbReference>
<keyword evidence="1" id="KW-0805">Transcription regulation</keyword>
<dbReference type="GO" id="GO:0043565">
    <property type="term" value="F:sequence-specific DNA binding"/>
    <property type="evidence" value="ECO:0007669"/>
    <property type="project" value="InterPro"/>
</dbReference>
<dbReference type="AlphaFoldDB" id="A0A3M8CGR2"/>
<evidence type="ECO:0000256" key="1">
    <source>
        <dbReference type="ARBA" id="ARBA00023015"/>
    </source>
</evidence>
<keyword evidence="3" id="KW-0804">Transcription</keyword>
<dbReference type="Pfam" id="PF01037">
    <property type="entry name" value="AsnC_trans_reg"/>
    <property type="match status" value="1"/>
</dbReference>
<dbReference type="GO" id="GO:0043200">
    <property type="term" value="P:response to amino acid"/>
    <property type="evidence" value="ECO:0007669"/>
    <property type="project" value="TreeGrafter"/>
</dbReference>
<evidence type="ECO:0000313" key="5">
    <source>
        <dbReference type="EMBL" id="RNB74892.1"/>
    </source>
</evidence>
<dbReference type="SUPFAM" id="SSF54909">
    <property type="entry name" value="Dimeric alpha+beta barrel"/>
    <property type="match status" value="1"/>
</dbReference>
<dbReference type="CDD" id="cd00090">
    <property type="entry name" value="HTH_ARSR"/>
    <property type="match status" value="1"/>
</dbReference>
<dbReference type="InterPro" id="IPR036390">
    <property type="entry name" value="WH_DNA-bd_sf"/>
</dbReference>
<gene>
    <name evidence="5" type="ORF">EDM52_09225</name>
</gene>
<evidence type="ECO:0000259" key="4">
    <source>
        <dbReference type="PROSITE" id="PS50956"/>
    </source>
</evidence>
<dbReference type="InterPro" id="IPR019887">
    <property type="entry name" value="Tscrpt_reg_AsnC/Lrp_C"/>
</dbReference>
<protein>
    <submittedName>
        <fullName evidence="5">Lrp/AsnC family transcriptional regulator</fullName>
    </submittedName>
</protein>
<evidence type="ECO:0000313" key="6">
    <source>
        <dbReference type="Proteomes" id="UP000282028"/>
    </source>
</evidence>
<feature type="domain" description="HTH asnC-type" evidence="4">
    <location>
        <begin position="1"/>
        <end position="62"/>
    </location>
</feature>
<dbReference type="RefSeq" id="WP_122908710.1">
    <property type="nucleotide sequence ID" value="NZ_CBCSBE010000005.1"/>
</dbReference>
<dbReference type="PANTHER" id="PTHR30154">
    <property type="entry name" value="LEUCINE-RESPONSIVE REGULATORY PROTEIN"/>
    <property type="match status" value="1"/>
</dbReference>
<proteinExistence type="predicted"/>
<dbReference type="Gene3D" id="3.30.70.920">
    <property type="match status" value="1"/>
</dbReference>
<sequence length="144" mass="16511">MDRIDEEILKLLKENGRMTSSEISKHVHLSVPAVSERIRKLEEGQVIDRFTVRLNREQTGLHLLAFIMVQLEKPEHVAGFRTMIVQTPSVLECHHLAGEYDYLLKVALKSTGELEQLISEQIKRLEGVSKTNTMIVLSTMKEEM</sequence>
<evidence type="ECO:0000256" key="2">
    <source>
        <dbReference type="ARBA" id="ARBA00023125"/>
    </source>
</evidence>
<dbReference type="SUPFAM" id="SSF46785">
    <property type="entry name" value="Winged helix' DNA-binding domain"/>
    <property type="match status" value="1"/>
</dbReference>
<accession>A0A3M8CGR2</accession>
<dbReference type="PROSITE" id="PS50956">
    <property type="entry name" value="HTH_ASNC_2"/>
    <property type="match status" value="1"/>
</dbReference>
<organism evidence="5 6">
    <name type="scientific">Brevibacillus invocatus</name>
    <dbReference type="NCBI Taxonomy" id="173959"/>
    <lineage>
        <taxon>Bacteria</taxon>
        <taxon>Bacillati</taxon>
        <taxon>Bacillota</taxon>
        <taxon>Bacilli</taxon>
        <taxon>Bacillales</taxon>
        <taxon>Paenibacillaceae</taxon>
        <taxon>Brevibacillus</taxon>
    </lineage>
</organism>
<dbReference type="EMBL" id="RHHR01000013">
    <property type="protein sequence ID" value="RNB74892.1"/>
    <property type="molecule type" value="Genomic_DNA"/>
</dbReference>
<dbReference type="InterPro" id="IPR000485">
    <property type="entry name" value="AsnC-type_HTH_dom"/>
</dbReference>